<dbReference type="GO" id="GO:1904263">
    <property type="term" value="P:positive regulation of TORC1 signaling"/>
    <property type="evidence" value="ECO:0007669"/>
    <property type="project" value="TreeGrafter"/>
</dbReference>
<evidence type="ECO:0000313" key="7">
    <source>
        <dbReference type="Proteomes" id="UP000494165"/>
    </source>
</evidence>
<feature type="compositionally biased region" description="Polar residues" evidence="4">
    <location>
        <begin position="48"/>
        <end position="61"/>
    </location>
</feature>
<gene>
    <name evidence="6" type="ORF">CLODIP_2_CD00071</name>
</gene>
<reference evidence="6 7" key="1">
    <citation type="submission" date="2020-04" db="EMBL/GenBank/DDBJ databases">
        <authorList>
            <person name="Alioto T."/>
            <person name="Alioto T."/>
            <person name="Gomez Garrido J."/>
        </authorList>
    </citation>
    <scope>NUCLEOTIDE SEQUENCE [LARGE SCALE GENOMIC DNA]</scope>
</reference>
<dbReference type="AlphaFoldDB" id="A0A8S1C3B9"/>
<feature type="compositionally biased region" description="Basic residues" evidence="4">
    <location>
        <begin position="279"/>
        <end position="289"/>
    </location>
</feature>
<dbReference type="GO" id="GO:0006325">
    <property type="term" value="P:chromatin organization"/>
    <property type="evidence" value="ECO:0007669"/>
    <property type="project" value="UniProtKB-KW"/>
</dbReference>
<keyword evidence="7" id="KW-1185">Reference proteome</keyword>
<feature type="compositionally biased region" description="Low complexity" evidence="4">
    <location>
        <begin position="310"/>
        <end position="330"/>
    </location>
</feature>
<evidence type="ECO:0000256" key="2">
    <source>
        <dbReference type="ARBA" id="ARBA00022853"/>
    </source>
</evidence>
<feature type="compositionally biased region" description="Basic and acidic residues" evidence="4">
    <location>
        <begin position="76"/>
        <end position="96"/>
    </location>
</feature>
<feature type="compositionally biased region" description="Low complexity" evidence="4">
    <location>
        <begin position="187"/>
        <end position="196"/>
    </location>
</feature>
<proteinExistence type="predicted"/>
<dbReference type="InterPro" id="IPR001202">
    <property type="entry name" value="WW_dom"/>
</dbReference>
<feature type="compositionally biased region" description="Basic and acidic residues" evidence="4">
    <location>
        <begin position="221"/>
        <end position="239"/>
    </location>
</feature>
<dbReference type="GO" id="GO:0005634">
    <property type="term" value="C:nucleus"/>
    <property type="evidence" value="ECO:0007669"/>
    <property type="project" value="UniProtKB-SubCell"/>
</dbReference>
<dbReference type="PANTHER" id="PTHR15911:SF6">
    <property type="entry name" value="WW DOMAIN-CONTAINING ADAPTER PROTEIN WITH COILED-COIL"/>
    <property type="match status" value="1"/>
</dbReference>
<evidence type="ECO:0000256" key="4">
    <source>
        <dbReference type="SAM" id="MobiDB-lite"/>
    </source>
</evidence>
<dbReference type="Gene3D" id="2.20.70.10">
    <property type="match status" value="1"/>
</dbReference>
<keyword evidence="2" id="KW-0156">Chromatin regulator</keyword>
<feature type="compositionally biased region" description="Basic and acidic residues" evidence="4">
    <location>
        <begin position="158"/>
        <end position="186"/>
    </location>
</feature>
<dbReference type="PROSITE" id="PS01159">
    <property type="entry name" value="WW_DOMAIN_1"/>
    <property type="match status" value="1"/>
</dbReference>
<dbReference type="SUPFAM" id="SSF51045">
    <property type="entry name" value="WW domain"/>
    <property type="match status" value="1"/>
</dbReference>
<dbReference type="CDD" id="cd00201">
    <property type="entry name" value="WW"/>
    <property type="match status" value="1"/>
</dbReference>
<feature type="compositionally biased region" description="Polar residues" evidence="4">
    <location>
        <begin position="256"/>
        <end position="272"/>
    </location>
</feature>
<dbReference type="GO" id="GO:0000993">
    <property type="term" value="F:RNA polymerase II complex binding"/>
    <property type="evidence" value="ECO:0007669"/>
    <property type="project" value="TreeGrafter"/>
</dbReference>
<evidence type="ECO:0000259" key="5">
    <source>
        <dbReference type="PROSITE" id="PS50020"/>
    </source>
</evidence>
<feature type="domain" description="WW" evidence="5">
    <location>
        <begin position="137"/>
        <end position="164"/>
    </location>
</feature>
<organism evidence="6 7">
    <name type="scientific">Cloeon dipterum</name>
    <dbReference type="NCBI Taxonomy" id="197152"/>
    <lineage>
        <taxon>Eukaryota</taxon>
        <taxon>Metazoa</taxon>
        <taxon>Ecdysozoa</taxon>
        <taxon>Arthropoda</taxon>
        <taxon>Hexapoda</taxon>
        <taxon>Insecta</taxon>
        <taxon>Pterygota</taxon>
        <taxon>Palaeoptera</taxon>
        <taxon>Ephemeroptera</taxon>
        <taxon>Pisciforma</taxon>
        <taxon>Baetidae</taxon>
        <taxon>Cloeon</taxon>
    </lineage>
</organism>
<dbReference type="SMART" id="SM00456">
    <property type="entry name" value="WW"/>
    <property type="match status" value="1"/>
</dbReference>
<sequence>MHARKPQRINDGYFEKHQTHPYQNSKYGGSKSYSSDRSYGHDRMRDSPNGNSYRSDSPDSQSPRERNYQSKNYMPKIRDKERDSRDYKSSRDKYSDSRSSPKRSRDSRDSDYRSNHDRSSDDKRDDRDRGGSRVGDWSEHLSSTGKKYYYNCKTEVSQWEKPREWVEKERDRGRSFKERDTDRDRNYSSSSRSSSRTTHDKHSNSRSSGSSRDQKSSSSRQSDRENNYYQSTREDDSHDRRKHTVDESQDMDISPGDSTPTSETSYSRTTPNAATSTEHHHHAHSRLGGHHTVVTSTPATPQRGFPGGKQQHAAPPQASPSSTPTSTATQQMSLASLPRLLSQITGSKGLGDQSELSPQKALQSLQTIQTLLSRQVSLEQPGFDTNNHHSLNSLSATSSAAGVASTSASQPLKVDTSSGAAPAEGPPTPTHSESQDYQDPRKANSPPSSLSSLQSLSGSSTLQALRPQGPNLTPSLANFYRDDLVNHVRGMPAEIVEKQAQKLNDEAYILGSLHCTKVSAELKMARSRVRQTEIQATLQEQRILFLRQQIQNLEELKSLNSFMSDS</sequence>
<dbReference type="GO" id="GO:0003682">
    <property type="term" value="F:chromatin binding"/>
    <property type="evidence" value="ECO:0007669"/>
    <property type="project" value="TreeGrafter"/>
</dbReference>
<evidence type="ECO:0000256" key="3">
    <source>
        <dbReference type="ARBA" id="ARBA00023242"/>
    </source>
</evidence>
<feature type="compositionally biased region" description="Low complexity" evidence="4">
    <location>
        <begin position="445"/>
        <end position="465"/>
    </location>
</feature>
<feature type="compositionally biased region" description="Basic and acidic residues" evidence="4">
    <location>
        <begin position="103"/>
        <end position="139"/>
    </location>
</feature>
<dbReference type="InterPro" id="IPR036020">
    <property type="entry name" value="WW_dom_sf"/>
</dbReference>
<comment type="caution">
    <text evidence="6">The sequence shown here is derived from an EMBL/GenBank/DDBJ whole genome shotgun (WGS) entry which is preliminary data.</text>
</comment>
<dbReference type="OrthoDB" id="10072039at2759"/>
<keyword evidence="3" id="KW-0539">Nucleus</keyword>
<dbReference type="EMBL" id="CADEPI010000025">
    <property type="protein sequence ID" value="CAB3366470.1"/>
    <property type="molecule type" value="Genomic_DNA"/>
</dbReference>
<evidence type="ECO:0000256" key="1">
    <source>
        <dbReference type="ARBA" id="ARBA00004123"/>
    </source>
</evidence>
<comment type="subcellular location">
    <subcellularLocation>
        <location evidence="1">Nucleus</location>
    </subcellularLocation>
</comment>
<dbReference type="Proteomes" id="UP000494165">
    <property type="component" value="Unassembled WGS sequence"/>
</dbReference>
<name>A0A8S1C3B9_9INSE</name>
<dbReference type="InterPro" id="IPR038867">
    <property type="entry name" value="WAC"/>
</dbReference>
<dbReference type="PANTHER" id="PTHR15911">
    <property type="entry name" value="WW DOMAIN-CONTAINING ADAPTER PROTEIN WITH COILED-COIL"/>
    <property type="match status" value="1"/>
</dbReference>
<feature type="region of interest" description="Disordered" evidence="4">
    <location>
        <begin position="405"/>
        <end position="469"/>
    </location>
</feature>
<protein>
    <recommendedName>
        <fullName evidence="5">WW domain-containing protein</fullName>
    </recommendedName>
</protein>
<dbReference type="GO" id="GO:0010506">
    <property type="term" value="P:regulation of autophagy"/>
    <property type="evidence" value="ECO:0007669"/>
    <property type="project" value="TreeGrafter"/>
</dbReference>
<dbReference type="Pfam" id="PF00397">
    <property type="entry name" value="WW"/>
    <property type="match status" value="1"/>
</dbReference>
<feature type="compositionally biased region" description="Low complexity" evidence="4">
    <location>
        <begin position="205"/>
        <end position="220"/>
    </location>
</feature>
<evidence type="ECO:0000313" key="6">
    <source>
        <dbReference type="EMBL" id="CAB3366470.1"/>
    </source>
</evidence>
<dbReference type="PROSITE" id="PS50020">
    <property type="entry name" value="WW_DOMAIN_2"/>
    <property type="match status" value="1"/>
</dbReference>
<feature type="region of interest" description="Disordered" evidence="4">
    <location>
        <begin position="1"/>
        <end position="331"/>
    </location>
</feature>
<accession>A0A8S1C3B9</accession>
<feature type="compositionally biased region" description="Low complexity" evidence="4">
    <location>
        <begin position="25"/>
        <end position="35"/>
    </location>
</feature>